<evidence type="ECO:0000256" key="11">
    <source>
        <dbReference type="RuleBase" id="RU369090"/>
    </source>
</evidence>
<evidence type="ECO:0000313" key="14">
    <source>
        <dbReference type="Proteomes" id="UP001372338"/>
    </source>
</evidence>
<evidence type="ECO:0000313" key="13">
    <source>
        <dbReference type="EMBL" id="KAK7244312.1"/>
    </source>
</evidence>
<sequence>MEEKSRESNESAFKYSGSDDSCFNCNICLESVEDPVITLCGHLYCWPCIYKWLRIENEHQTCPICKSEISLSSLVPLYGCGTSNSDSGTRTQHMGLEIPPRPPSYIMNNVISISSTNALASHQQIAPFHIQGAVINSSNQSNDLLGHIMSSDANMYAYFHDIVNRNGGIPNMRRRQEMEIFNSFVNGTCILILICIIASYLIIWE</sequence>
<dbReference type="EMBL" id="JAYWIO010000008">
    <property type="protein sequence ID" value="KAK7244312.1"/>
    <property type="molecule type" value="Genomic_DNA"/>
</dbReference>
<dbReference type="InterPro" id="IPR018957">
    <property type="entry name" value="Znf_C3HC4_RING-type"/>
</dbReference>
<evidence type="ECO:0000256" key="10">
    <source>
        <dbReference type="PROSITE-ProRule" id="PRU00175"/>
    </source>
</evidence>
<dbReference type="EC" id="2.3.2.27" evidence="11"/>
<evidence type="ECO:0000256" key="6">
    <source>
        <dbReference type="ARBA" id="ARBA00022771"/>
    </source>
</evidence>
<evidence type="ECO:0000259" key="12">
    <source>
        <dbReference type="PROSITE" id="PS50089"/>
    </source>
</evidence>
<keyword evidence="14" id="KW-1185">Reference proteome</keyword>
<evidence type="ECO:0000256" key="5">
    <source>
        <dbReference type="ARBA" id="ARBA00022723"/>
    </source>
</evidence>
<dbReference type="AlphaFoldDB" id="A0AAN9E6W2"/>
<evidence type="ECO:0000256" key="9">
    <source>
        <dbReference type="ARBA" id="ARBA00023136"/>
    </source>
</evidence>
<comment type="function">
    <text evidence="11">E3 ubiquitin-protein ligase.</text>
</comment>
<gene>
    <name evidence="13" type="ORF">RIF29_39132</name>
</gene>
<evidence type="ECO:0000256" key="1">
    <source>
        <dbReference type="ARBA" id="ARBA00000900"/>
    </source>
</evidence>
<dbReference type="PANTHER" id="PTHR12313">
    <property type="entry name" value="E3 UBIQUITIN-PROTEIN LIGASE RNF5-RELATED"/>
    <property type="match status" value="1"/>
</dbReference>
<comment type="catalytic activity">
    <reaction evidence="1 11">
        <text>S-ubiquitinyl-[E2 ubiquitin-conjugating enzyme]-L-cysteine + [acceptor protein]-L-lysine = [E2 ubiquitin-conjugating enzyme]-L-cysteine + N(6)-ubiquitinyl-[acceptor protein]-L-lysine.</text>
        <dbReference type="EC" id="2.3.2.27"/>
    </reaction>
</comment>
<dbReference type="PROSITE" id="PS00518">
    <property type="entry name" value="ZF_RING_1"/>
    <property type="match status" value="1"/>
</dbReference>
<keyword evidence="9 11" id="KW-0472">Membrane</keyword>
<dbReference type="GO" id="GO:0006511">
    <property type="term" value="P:ubiquitin-dependent protein catabolic process"/>
    <property type="evidence" value="ECO:0007669"/>
    <property type="project" value="UniProtKB-UniRule"/>
</dbReference>
<reference evidence="13 14" key="1">
    <citation type="submission" date="2024-01" db="EMBL/GenBank/DDBJ databases">
        <title>The genomes of 5 underutilized Papilionoideae crops provide insights into root nodulation and disease resistanc.</title>
        <authorList>
            <person name="Yuan L."/>
        </authorList>
    </citation>
    <scope>NUCLEOTIDE SEQUENCE [LARGE SCALE GENOMIC DNA]</scope>
    <source>
        <strain evidence="13">ZHUSHIDOU_FW_LH</strain>
        <tissue evidence="13">Leaf</tissue>
    </source>
</reference>
<comment type="pathway">
    <text evidence="3 11">Protein modification; protein ubiquitination.</text>
</comment>
<dbReference type="SMART" id="SM00184">
    <property type="entry name" value="RING"/>
    <property type="match status" value="1"/>
</dbReference>
<dbReference type="Proteomes" id="UP001372338">
    <property type="component" value="Unassembled WGS sequence"/>
</dbReference>
<dbReference type="GO" id="GO:0005789">
    <property type="term" value="C:endoplasmic reticulum membrane"/>
    <property type="evidence" value="ECO:0007669"/>
    <property type="project" value="UniProtKB-SubCell"/>
</dbReference>
<keyword evidence="11" id="KW-0812">Transmembrane</keyword>
<name>A0AAN9E6W2_CROPI</name>
<evidence type="ECO:0000256" key="3">
    <source>
        <dbReference type="ARBA" id="ARBA00004906"/>
    </source>
</evidence>
<dbReference type="GO" id="GO:0008270">
    <property type="term" value="F:zinc ion binding"/>
    <property type="evidence" value="ECO:0007669"/>
    <property type="project" value="UniProtKB-KW"/>
</dbReference>
<evidence type="ECO:0000256" key="4">
    <source>
        <dbReference type="ARBA" id="ARBA00022679"/>
    </source>
</evidence>
<proteinExistence type="predicted"/>
<dbReference type="InterPro" id="IPR001841">
    <property type="entry name" value="Znf_RING"/>
</dbReference>
<keyword evidence="6 10" id="KW-0863">Zinc-finger</keyword>
<evidence type="ECO:0000256" key="8">
    <source>
        <dbReference type="ARBA" id="ARBA00022833"/>
    </source>
</evidence>
<keyword evidence="8 11" id="KW-0862">Zinc</keyword>
<dbReference type="InterPro" id="IPR013083">
    <property type="entry name" value="Znf_RING/FYVE/PHD"/>
</dbReference>
<dbReference type="Pfam" id="PF00097">
    <property type="entry name" value="zf-C3HC4"/>
    <property type="match status" value="1"/>
</dbReference>
<dbReference type="InterPro" id="IPR045103">
    <property type="entry name" value="RNF5/RNF185-like"/>
</dbReference>
<dbReference type="PROSITE" id="PS50089">
    <property type="entry name" value="ZF_RING_2"/>
    <property type="match status" value="1"/>
</dbReference>
<evidence type="ECO:0000256" key="7">
    <source>
        <dbReference type="ARBA" id="ARBA00022786"/>
    </source>
</evidence>
<keyword evidence="4 11" id="KW-0808">Transferase</keyword>
<dbReference type="SUPFAM" id="SSF57850">
    <property type="entry name" value="RING/U-box"/>
    <property type="match status" value="1"/>
</dbReference>
<keyword evidence="11" id="KW-0256">Endoplasmic reticulum</keyword>
<protein>
    <recommendedName>
        <fullName evidence="11">E3 ubiquitin-protein ligase RMA</fullName>
        <ecNumber evidence="11">2.3.2.27</ecNumber>
    </recommendedName>
    <alternativeName>
        <fullName evidence="11">Protein RING membrane-anchor</fullName>
    </alternativeName>
    <alternativeName>
        <fullName evidence="11">RING-type E3 ubiquitin transferase RMA</fullName>
    </alternativeName>
</protein>
<accession>A0AAN9E6W2</accession>
<evidence type="ECO:0000256" key="2">
    <source>
        <dbReference type="ARBA" id="ARBA00004308"/>
    </source>
</evidence>
<dbReference type="Gene3D" id="3.30.40.10">
    <property type="entry name" value="Zinc/RING finger domain, C3HC4 (zinc finger)"/>
    <property type="match status" value="1"/>
</dbReference>
<keyword evidence="5 11" id="KW-0479">Metal-binding</keyword>
<organism evidence="13 14">
    <name type="scientific">Crotalaria pallida</name>
    <name type="common">Smooth rattlebox</name>
    <name type="synonym">Crotalaria striata</name>
    <dbReference type="NCBI Taxonomy" id="3830"/>
    <lineage>
        <taxon>Eukaryota</taxon>
        <taxon>Viridiplantae</taxon>
        <taxon>Streptophyta</taxon>
        <taxon>Embryophyta</taxon>
        <taxon>Tracheophyta</taxon>
        <taxon>Spermatophyta</taxon>
        <taxon>Magnoliopsida</taxon>
        <taxon>eudicotyledons</taxon>
        <taxon>Gunneridae</taxon>
        <taxon>Pentapetalae</taxon>
        <taxon>rosids</taxon>
        <taxon>fabids</taxon>
        <taxon>Fabales</taxon>
        <taxon>Fabaceae</taxon>
        <taxon>Papilionoideae</taxon>
        <taxon>50 kb inversion clade</taxon>
        <taxon>genistoids sensu lato</taxon>
        <taxon>core genistoids</taxon>
        <taxon>Crotalarieae</taxon>
        <taxon>Crotalaria</taxon>
    </lineage>
</organism>
<dbReference type="GO" id="GO:0061630">
    <property type="term" value="F:ubiquitin protein ligase activity"/>
    <property type="evidence" value="ECO:0007669"/>
    <property type="project" value="UniProtKB-UniRule"/>
</dbReference>
<comment type="caution">
    <text evidence="13">The sequence shown here is derived from an EMBL/GenBank/DDBJ whole genome shotgun (WGS) entry which is preliminary data.</text>
</comment>
<feature type="domain" description="RING-type" evidence="12">
    <location>
        <begin position="25"/>
        <end position="66"/>
    </location>
</feature>
<keyword evidence="7 11" id="KW-0833">Ubl conjugation pathway</keyword>
<keyword evidence="11" id="KW-1133">Transmembrane helix</keyword>
<comment type="domain">
    <text evidence="11">The RING-type zinc finger domain is responsible for E3 ligase activity.</text>
</comment>
<comment type="subcellular location">
    <subcellularLocation>
        <location evidence="2">Endomembrane system</location>
    </subcellularLocation>
    <subcellularLocation>
        <location evidence="11">Endoplasmic reticulum membrane</location>
        <topology evidence="11">Single-pass type IV membrane protein</topology>
    </subcellularLocation>
</comment>
<dbReference type="InterPro" id="IPR017907">
    <property type="entry name" value="Znf_RING_CS"/>
</dbReference>
<feature type="transmembrane region" description="Helical" evidence="11">
    <location>
        <begin position="180"/>
        <end position="203"/>
    </location>
</feature>